<dbReference type="Proteomes" id="UP000001027">
    <property type="component" value="Chromosome"/>
</dbReference>
<gene>
    <name evidence="1" type="ordered locus">BB0380</name>
</gene>
<sequence length="71" mass="8189">MPSPIPDEPLPKQETVQLTISLPAELKDALDRYVATLWPSLWTEGRCCYACHMLARFTQTDRGYRCAYRTL</sequence>
<dbReference type="KEGG" id="bbr:BB0380"/>
<organism evidence="1 2">
    <name type="scientific">Bordetella bronchiseptica (strain ATCC BAA-588 / NCTC 13252 / RB50)</name>
    <name type="common">Alcaligenes bronchisepticus</name>
    <dbReference type="NCBI Taxonomy" id="257310"/>
    <lineage>
        <taxon>Bacteria</taxon>
        <taxon>Pseudomonadati</taxon>
        <taxon>Pseudomonadota</taxon>
        <taxon>Betaproteobacteria</taxon>
        <taxon>Burkholderiales</taxon>
        <taxon>Alcaligenaceae</taxon>
        <taxon>Bordetella</taxon>
    </lineage>
</organism>
<dbReference type="AlphaFoldDB" id="A0A0H3LI79"/>
<protein>
    <recommendedName>
        <fullName evidence="3">DUF2274 domain-containing protein</fullName>
    </recommendedName>
</protein>
<dbReference type="RefSeq" id="WP_010925789.1">
    <property type="nucleotide sequence ID" value="NC_002927.3"/>
</dbReference>
<dbReference type="Pfam" id="PF10038">
    <property type="entry name" value="DUF2274"/>
    <property type="match status" value="1"/>
</dbReference>
<reference evidence="1 2" key="1">
    <citation type="journal article" date="2003" name="Nat. Genet.">
        <title>Comparative analysis of the genome sequences of Bordetella pertussis, Bordetella parapertussis and Bordetella bronchiseptica.</title>
        <authorList>
            <person name="Parkhill J."/>
            <person name="Sebaihia M."/>
            <person name="Preston A."/>
            <person name="Murphy L.D."/>
            <person name="Thomson N.R."/>
            <person name="Harris D.E."/>
            <person name="Holden M.T.G."/>
            <person name="Churcher C.M."/>
            <person name="Bentley S.D."/>
            <person name="Mungall K.L."/>
            <person name="Cerdeno-Tarraga A.-M."/>
            <person name="Temple L."/>
            <person name="James K.D."/>
            <person name="Harris B."/>
            <person name="Quail M.A."/>
            <person name="Achtman M."/>
            <person name="Atkin R."/>
            <person name="Baker S."/>
            <person name="Basham D."/>
            <person name="Bason N."/>
            <person name="Cherevach I."/>
            <person name="Chillingworth T."/>
            <person name="Collins M."/>
            <person name="Cronin A."/>
            <person name="Davis P."/>
            <person name="Doggett J."/>
            <person name="Feltwell T."/>
            <person name="Goble A."/>
            <person name="Hamlin N."/>
            <person name="Hauser H."/>
            <person name="Holroyd S."/>
            <person name="Jagels K."/>
            <person name="Leather S."/>
            <person name="Moule S."/>
            <person name="Norberczak H."/>
            <person name="O'Neil S."/>
            <person name="Ormond D."/>
            <person name="Price C."/>
            <person name="Rabbinowitsch E."/>
            <person name="Rutter S."/>
            <person name="Sanders M."/>
            <person name="Saunders D."/>
            <person name="Seeger K."/>
            <person name="Sharp S."/>
            <person name="Simmonds M."/>
            <person name="Skelton J."/>
            <person name="Squares R."/>
            <person name="Squares S."/>
            <person name="Stevens K."/>
            <person name="Unwin L."/>
            <person name="Whitehead S."/>
            <person name="Barrell B.G."/>
            <person name="Maskell D.J."/>
        </authorList>
    </citation>
    <scope>NUCLEOTIDE SEQUENCE [LARGE SCALE GENOMIC DNA]</scope>
    <source>
        <strain evidence="1 2">ATCC BAA-588 / NCTC 13252 / RB50</strain>
    </source>
</reference>
<accession>A0A0H3LI79</accession>
<proteinExistence type="predicted"/>
<dbReference type="HOGENOM" id="CLU_2731982_0_0_4"/>
<evidence type="ECO:0008006" key="3">
    <source>
        <dbReference type="Google" id="ProtNLM"/>
    </source>
</evidence>
<name>A0A0H3LI79_BORBR</name>
<dbReference type="InterPro" id="IPR018733">
    <property type="entry name" value="DUF2274"/>
</dbReference>
<dbReference type="EMBL" id="BX640438">
    <property type="protein sequence ID" value="CAE30878.1"/>
    <property type="molecule type" value="Genomic_DNA"/>
</dbReference>
<evidence type="ECO:0000313" key="2">
    <source>
        <dbReference type="Proteomes" id="UP000001027"/>
    </source>
</evidence>
<evidence type="ECO:0000313" key="1">
    <source>
        <dbReference type="EMBL" id="CAE30878.1"/>
    </source>
</evidence>